<dbReference type="SUPFAM" id="SSF51735">
    <property type="entry name" value="NAD(P)-binding Rossmann-fold domains"/>
    <property type="match status" value="1"/>
</dbReference>
<dbReference type="InterPro" id="IPR036291">
    <property type="entry name" value="NAD(P)-bd_dom_sf"/>
</dbReference>
<keyword evidence="2" id="KW-1185">Reference proteome</keyword>
<evidence type="ECO:0000313" key="1">
    <source>
        <dbReference type="EMBL" id="SHK01198.1"/>
    </source>
</evidence>
<gene>
    <name evidence="1" type="ORF">SAMN02745123_00369</name>
</gene>
<dbReference type="RefSeq" id="WP_072910579.1">
    <property type="nucleotide sequence ID" value="NZ_FRAR01000005.1"/>
</dbReference>
<name>A0A1M6NZW2_9FIRM</name>
<dbReference type="Proteomes" id="UP000183997">
    <property type="component" value="Unassembled WGS sequence"/>
</dbReference>
<dbReference type="AlphaFoldDB" id="A0A1M6NZW2"/>
<protein>
    <submittedName>
        <fullName evidence="1">Xanthine dehydrogenase accessory factor</fullName>
    </submittedName>
</protein>
<dbReference type="STRING" id="1121421.SAMN02745123_00369"/>
<evidence type="ECO:0000313" key="2">
    <source>
        <dbReference type="Proteomes" id="UP000183997"/>
    </source>
</evidence>
<dbReference type="NCBIfam" id="TIGR03309">
    <property type="entry name" value="matur_yqeB"/>
    <property type="match status" value="1"/>
</dbReference>
<accession>A0A1M6NZW2</accession>
<proteinExistence type="predicted"/>
<dbReference type="EMBL" id="FRAR01000005">
    <property type="protein sequence ID" value="SHK01198.1"/>
    <property type="molecule type" value="Genomic_DNA"/>
</dbReference>
<dbReference type="InterPro" id="IPR017695">
    <property type="entry name" value="Se-dep_Mo_hydrolase_YqeB"/>
</dbReference>
<sequence length="266" mass="28148">MNRLVIVKGAGDIATGIAHRLYCSGFRVVTTELFQPTVIRRTVAFAEAVYTGRVVVEEVTAVKTLPDSVLQVVEEGKIPVVVDPAGAVIKQLRPWAVVDAILAKRNVGTQINDAPVVIGVGPGFVAGVDVHAVVESMRGHYLGRVIYNGQALQNTGVPGDIGGYTKERILRAPCAGVFQVERPIGSAVSVGETVAWVSDQPVVAAISGVLRGLLQEGLMVEAGMKIGDIDPRCQPEHCFTISDKARSIGGGVLEALLYHAAREHQG</sequence>
<reference evidence="2" key="1">
    <citation type="submission" date="2016-11" db="EMBL/GenBank/DDBJ databases">
        <authorList>
            <person name="Varghese N."/>
            <person name="Submissions S."/>
        </authorList>
    </citation>
    <scope>NUCLEOTIDE SEQUENCE [LARGE SCALE GENOMIC DNA]</scope>
    <source>
        <strain evidence="2">DSM 10349</strain>
    </source>
</reference>
<organism evidence="1 2">
    <name type="scientific">Desulforamulus aeronauticus DSM 10349</name>
    <dbReference type="NCBI Taxonomy" id="1121421"/>
    <lineage>
        <taxon>Bacteria</taxon>
        <taxon>Bacillati</taxon>
        <taxon>Bacillota</taxon>
        <taxon>Clostridia</taxon>
        <taxon>Eubacteriales</taxon>
        <taxon>Peptococcaceae</taxon>
        <taxon>Desulforamulus</taxon>
    </lineage>
</organism>
<dbReference type="OrthoDB" id="9815497at2"/>